<keyword evidence="1" id="KW-0175">Coiled coil</keyword>
<dbReference type="CDD" id="cd00195">
    <property type="entry name" value="UBCc_UEV"/>
    <property type="match status" value="1"/>
</dbReference>
<reference evidence="3" key="1">
    <citation type="submission" date="2019-06" db="EMBL/GenBank/DDBJ databases">
        <authorList>
            <person name="Zheng W."/>
        </authorList>
    </citation>
    <scope>NUCLEOTIDE SEQUENCE</scope>
    <source>
        <strain evidence="3">QDHG01</strain>
    </source>
</reference>
<organism evidence="3 4">
    <name type="scientific">Halteria grandinella</name>
    <dbReference type="NCBI Taxonomy" id="5974"/>
    <lineage>
        <taxon>Eukaryota</taxon>
        <taxon>Sar</taxon>
        <taxon>Alveolata</taxon>
        <taxon>Ciliophora</taxon>
        <taxon>Intramacronucleata</taxon>
        <taxon>Spirotrichea</taxon>
        <taxon>Stichotrichia</taxon>
        <taxon>Sporadotrichida</taxon>
        <taxon>Halteriidae</taxon>
        <taxon>Halteria</taxon>
    </lineage>
</organism>
<evidence type="ECO:0000256" key="1">
    <source>
        <dbReference type="SAM" id="Coils"/>
    </source>
</evidence>
<feature type="coiled-coil region" evidence="1">
    <location>
        <begin position="298"/>
        <end position="325"/>
    </location>
</feature>
<comment type="caution">
    <text evidence="3">The sequence shown here is derived from an EMBL/GenBank/DDBJ whole genome shotgun (WGS) entry which is preliminary data.</text>
</comment>
<keyword evidence="4" id="KW-1185">Reference proteome</keyword>
<evidence type="ECO:0000313" key="4">
    <source>
        <dbReference type="Proteomes" id="UP000785679"/>
    </source>
</evidence>
<accession>A0A8J8T4A3</accession>
<evidence type="ECO:0000256" key="2">
    <source>
        <dbReference type="SAM" id="MobiDB-lite"/>
    </source>
</evidence>
<feature type="coiled-coil region" evidence="1">
    <location>
        <begin position="365"/>
        <end position="392"/>
    </location>
</feature>
<dbReference type="AlphaFoldDB" id="A0A8J8T4A3"/>
<feature type="compositionally biased region" description="Basic and acidic residues" evidence="2">
    <location>
        <begin position="595"/>
        <end position="604"/>
    </location>
</feature>
<name>A0A8J8T4A3_HALGN</name>
<evidence type="ECO:0000313" key="3">
    <source>
        <dbReference type="EMBL" id="TNV81275.1"/>
    </source>
</evidence>
<dbReference type="OrthoDB" id="344052at2759"/>
<feature type="region of interest" description="Disordered" evidence="2">
    <location>
        <begin position="589"/>
        <end position="624"/>
    </location>
</feature>
<gene>
    <name evidence="3" type="ORF">FGO68_gene16828</name>
</gene>
<dbReference type="SUPFAM" id="SSF54495">
    <property type="entry name" value="UBC-like"/>
    <property type="match status" value="1"/>
</dbReference>
<feature type="compositionally biased region" description="Acidic residues" evidence="2">
    <location>
        <begin position="440"/>
        <end position="462"/>
    </location>
</feature>
<dbReference type="Proteomes" id="UP000785679">
    <property type="component" value="Unassembled WGS sequence"/>
</dbReference>
<dbReference type="EMBL" id="RRYP01006345">
    <property type="protein sequence ID" value="TNV81275.1"/>
    <property type="molecule type" value="Genomic_DNA"/>
</dbReference>
<dbReference type="Gene3D" id="3.10.110.10">
    <property type="entry name" value="Ubiquitin Conjugating Enzyme"/>
    <property type="match status" value="1"/>
</dbReference>
<dbReference type="InterPro" id="IPR016135">
    <property type="entry name" value="UBQ-conjugating_enzyme/RWD"/>
</dbReference>
<protein>
    <submittedName>
        <fullName evidence="3">Uncharacterized protein</fullName>
    </submittedName>
</protein>
<feature type="region of interest" description="Disordered" evidence="2">
    <location>
        <begin position="416"/>
        <end position="492"/>
    </location>
</feature>
<sequence length="624" mass="70363">MASARTSKALSDAAQTSADIRLKRIHIELDTLKTLIQANRRLSQDFAYSMHESLLGLHLIFEIDASTVRSALVDKSIEKYMFEILLDHKFPFQPPQIMCLTPFSQPPLSDGRDLYTDIMKGEEWKIGRKLYEIVQFIPEFISEVKIAEESRGTDFGTFHLGYLYNIEATWSPAQVYACEEQDEKDDEMFYPRSIVVTPSALLLFESHKHQSRSVGMLIAWASLHRLDRVRRNITSRPQFLTLQWSDNAKPWNMHIFITEGREEQFVGHLVTQMANMGVGVEKVRKNQTKIKESDVTKEAIAQMDIEQLQEHILDYEDEIASYDLSLSTIQTLTTLYQKAIEYYSALDRLEQTTDYLERMQSLLARDDVQIVLNSYEEEKSKQQREMLDKLNMAQMAIISGGIAQIDATMNYGGGGGGMNATDSDEKPKPGKQPFNGGMAYDDDDDDEGEYDEEEEEEEEAEQIEAPPPRSKPQIDFDVGDDDDDLLPHPSTSAAQVDNTFALIEDPLMGLSSSDQTAQDLLSFGGFQDYGMNGGGEAAVEEGDLLGLSIVGTSIKIHRQEEDQQVINQVDSSQDLLSFSDAPLLDLGDATIVEPTKLESPKEQKQQQTTEELAKQEDDDGIELL</sequence>
<proteinExistence type="predicted"/>